<feature type="compositionally biased region" description="Low complexity" evidence="1">
    <location>
        <begin position="204"/>
        <end position="220"/>
    </location>
</feature>
<feature type="compositionally biased region" description="Polar residues" evidence="1">
    <location>
        <begin position="460"/>
        <end position="472"/>
    </location>
</feature>
<feature type="compositionally biased region" description="Basic and acidic residues" evidence="1">
    <location>
        <begin position="294"/>
        <end position="315"/>
    </location>
</feature>
<dbReference type="EMBL" id="JAZHXI010000020">
    <property type="protein sequence ID" value="KAL2060939.1"/>
    <property type="molecule type" value="Genomic_DNA"/>
</dbReference>
<evidence type="ECO:0000313" key="2">
    <source>
        <dbReference type="EMBL" id="KAL2060939.1"/>
    </source>
</evidence>
<feature type="region of interest" description="Disordered" evidence="1">
    <location>
        <begin position="1"/>
        <end position="472"/>
    </location>
</feature>
<keyword evidence="3" id="KW-1185">Reference proteome</keyword>
<dbReference type="Proteomes" id="UP001595075">
    <property type="component" value="Unassembled WGS sequence"/>
</dbReference>
<feature type="compositionally biased region" description="Acidic residues" evidence="1">
    <location>
        <begin position="280"/>
        <end position="293"/>
    </location>
</feature>
<feature type="compositionally biased region" description="Polar residues" evidence="1">
    <location>
        <begin position="47"/>
        <end position="83"/>
    </location>
</feature>
<evidence type="ECO:0000313" key="3">
    <source>
        <dbReference type="Proteomes" id="UP001595075"/>
    </source>
</evidence>
<organism evidence="2 3">
    <name type="scientific">Oculimacula yallundae</name>
    <dbReference type="NCBI Taxonomy" id="86028"/>
    <lineage>
        <taxon>Eukaryota</taxon>
        <taxon>Fungi</taxon>
        <taxon>Dikarya</taxon>
        <taxon>Ascomycota</taxon>
        <taxon>Pezizomycotina</taxon>
        <taxon>Leotiomycetes</taxon>
        <taxon>Helotiales</taxon>
        <taxon>Ploettnerulaceae</taxon>
        <taxon>Oculimacula</taxon>
    </lineage>
</organism>
<comment type="caution">
    <text evidence="2">The sequence shown here is derived from an EMBL/GenBank/DDBJ whole genome shotgun (WGS) entry which is preliminary data.</text>
</comment>
<evidence type="ECO:0008006" key="4">
    <source>
        <dbReference type="Google" id="ProtNLM"/>
    </source>
</evidence>
<feature type="compositionally biased region" description="Basic and acidic residues" evidence="1">
    <location>
        <begin position="348"/>
        <end position="361"/>
    </location>
</feature>
<feature type="compositionally biased region" description="Polar residues" evidence="1">
    <location>
        <begin position="385"/>
        <end position="405"/>
    </location>
</feature>
<name>A0ABR4BTI8_9HELO</name>
<feature type="compositionally biased region" description="Polar residues" evidence="1">
    <location>
        <begin position="234"/>
        <end position="244"/>
    </location>
</feature>
<evidence type="ECO:0000256" key="1">
    <source>
        <dbReference type="SAM" id="MobiDB-lite"/>
    </source>
</evidence>
<gene>
    <name evidence="2" type="ORF">VTL71DRAFT_8991</name>
</gene>
<accession>A0ABR4BTI8</accession>
<sequence>MSSPDDPNHANELARSVEKDSSAPPPLDSSTIKDAVKGKGKAIQNIKAESTTIPDDARSTSTAKPKQTESETSTVIGSPTGLSELSHPYGRSSSPLEDSYGGFRPPVHDEKGYYASALSRRNGSPSPPQHRRVSSNHSSSPPYVPGNGHRGSTSTVPGRDLFHGYGNSRELEHLKPRRPVSSSYTHPEDDDMEIDDAMPPPRKLLPSSRTPLPSSRTPAPSSRPPLPSSRSSTYGNSVSGTSSPDPVGPRGRTLQRKTSGNGSKYPLSDPYVGVGSEMTSYDDEDEGEDDESEYSARKQPHYERKPMSSGYRRDSQNSQELVRYGRDVDVDEEEYGRGRNSQTPFSRRTIETDDERTERGRRIQTPFRRGEESFETDDENPLFLSATSRRVGSSNYGTAPSSSEYGTPRRFNHDTLLQDTPSPSPAPGSKKRKLTKDTRFNQPGANLAPSRYSGDPNLTWGLNQDPPSVPQNEVSDAALLKRGLTRGAKEKVCKRGYGANDPENVNIVNMKEDGMSFPDIVEKLNEVRVENGRNPSLSVCGVTSRYNRTAPLLFAAEGRQFIPLSKRGKGDVLADGPIAEKPVWNDELDLLLVKIAKDIDKEKWVRVSNEFNRRTGKNITGAIAAQRHTLL</sequence>
<reference evidence="2 3" key="1">
    <citation type="journal article" date="2024" name="Commun. Biol.">
        <title>Comparative genomic analysis of thermophilic fungi reveals convergent evolutionary adaptations and gene losses.</title>
        <authorList>
            <person name="Steindorff A.S."/>
            <person name="Aguilar-Pontes M.V."/>
            <person name="Robinson A.J."/>
            <person name="Andreopoulos B."/>
            <person name="LaButti K."/>
            <person name="Kuo A."/>
            <person name="Mondo S."/>
            <person name="Riley R."/>
            <person name="Otillar R."/>
            <person name="Haridas S."/>
            <person name="Lipzen A."/>
            <person name="Grimwood J."/>
            <person name="Schmutz J."/>
            <person name="Clum A."/>
            <person name="Reid I.D."/>
            <person name="Moisan M.C."/>
            <person name="Butler G."/>
            <person name="Nguyen T.T.M."/>
            <person name="Dewar K."/>
            <person name="Conant G."/>
            <person name="Drula E."/>
            <person name="Henrissat B."/>
            <person name="Hansel C."/>
            <person name="Singer S."/>
            <person name="Hutchinson M.I."/>
            <person name="de Vries R.P."/>
            <person name="Natvig D.O."/>
            <person name="Powell A.J."/>
            <person name="Tsang A."/>
            <person name="Grigoriev I.V."/>
        </authorList>
    </citation>
    <scope>NUCLEOTIDE SEQUENCE [LARGE SCALE GENOMIC DNA]</scope>
    <source>
        <strain evidence="2 3">CBS 494.80</strain>
    </source>
</reference>
<proteinExistence type="predicted"/>
<protein>
    <recommendedName>
        <fullName evidence="4">Myb-like domain-containing protein</fullName>
    </recommendedName>
</protein>